<evidence type="ECO:0000313" key="2">
    <source>
        <dbReference type="EMBL" id="MBE1601977.1"/>
    </source>
</evidence>
<name>A0A8I0PD60_9ACTN</name>
<dbReference type="EMBL" id="JADBGF010000001">
    <property type="protein sequence ID" value="MBE1601977.1"/>
    <property type="molecule type" value="Genomic_DNA"/>
</dbReference>
<organism evidence="2 3">
    <name type="scientific">Streptomyces stelliscabiei</name>
    <dbReference type="NCBI Taxonomy" id="146820"/>
    <lineage>
        <taxon>Bacteria</taxon>
        <taxon>Bacillati</taxon>
        <taxon>Actinomycetota</taxon>
        <taxon>Actinomycetes</taxon>
        <taxon>Kitasatosporales</taxon>
        <taxon>Streptomycetaceae</taxon>
        <taxon>Streptomyces</taxon>
    </lineage>
</organism>
<dbReference type="AlphaFoldDB" id="A0A8I0PD60"/>
<reference evidence="2 3" key="1">
    <citation type="submission" date="2020-10" db="EMBL/GenBank/DDBJ databases">
        <title>Sequencing the genomes of 1000 actinobacteria strains.</title>
        <authorList>
            <person name="Klenk H.-P."/>
        </authorList>
    </citation>
    <scope>NUCLEOTIDE SEQUENCE [LARGE SCALE GENOMIC DNA]</scope>
    <source>
        <strain evidence="2 3">DSM 41803</strain>
    </source>
</reference>
<keyword evidence="3" id="KW-1185">Reference proteome</keyword>
<dbReference type="Proteomes" id="UP000629287">
    <property type="component" value="Unassembled WGS sequence"/>
</dbReference>
<proteinExistence type="predicted"/>
<evidence type="ECO:0000259" key="1">
    <source>
        <dbReference type="Pfam" id="PF04149"/>
    </source>
</evidence>
<accession>A0A8I0PD60</accession>
<dbReference type="OrthoDB" id="4301277at2"/>
<sequence>MQPMTPNWRTSSYTETQNCVEVADNDPTTVMIRDTKTRGRGMIEVQRATWTAFVEHTTRAHAASARRFTDCRLDGDRHGPRTGTRS</sequence>
<evidence type="ECO:0000313" key="3">
    <source>
        <dbReference type="Proteomes" id="UP000629287"/>
    </source>
</evidence>
<comment type="caution">
    <text evidence="2">The sequence shown here is derived from an EMBL/GenBank/DDBJ whole genome shotgun (WGS) entry which is preliminary data.</text>
</comment>
<protein>
    <recommendedName>
        <fullName evidence="1">DUF397 domain-containing protein</fullName>
    </recommendedName>
</protein>
<gene>
    <name evidence="2" type="ORF">H4687_008106</name>
</gene>
<dbReference type="Pfam" id="PF04149">
    <property type="entry name" value="DUF397"/>
    <property type="match status" value="1"/>
</dbReference>
<feature type="domain" description="DUF397" evidence="1">
    <location>
        <begin position="7"/>
        <end position="56"/>
    </location>
</feature>
<dbReference type="InterPro" id="IPR007278">
    <property type="entry name" value="DUF397"/>
</dbReference>